<evidence type="ECO:0000256" key="2">
    <source>
        <dbReference type="SAM" id="SignalP"/>
    </source>
</evidence>
<dbReference type="EMBL" id="CP071090">
    <property type="protein sequence ID" value="QSQ22689.1"/>
    <property type="molecule type" value="Genomic_DNA"/>
</dbReference>
<feature type="chain" id="PRO_5046759103" evidence="2">
    <location>
        <begin position="23"/>
        <end position="242"/>
    </location>
</feature>
<keyword evidence="5" id="KW-1185">Reference proteome</keyword>
<reference evidence="4 5" key="1">
    <citation type="submission" date="2021-02" db="EMBL/GenBank/DDBJ databases">
        <title>De Novo genome assembly of isolated myxobacteria.</title>
        <authorList>
            <person name="Stevens D.C."/>
        </authorList>
    </citation>
    <scope>NUCLEOTIDE SEQUENCE [LARGE SCALE GENOMIC DNA]</scope>
    <source>
        <strain evidence="5">SCPEA02</strain>
    </source>
</reference>
<dbReference type="PANTHER" id="PTHR38593">
    <property type="entry name" value="BLR2558 PROTEIN"/>
    <property type="match status" value="1"/>
</dbReference>
<evidence type="ECO:0000313" key="5">
    <source>
        <dbReference type="Proteomes" id="UP000662747"/>
    </source>
</evidence>
<feature type="signal peptide" evidence="2">
    <location>
        <begin position="1"/>
        <end position="22"/>
    </location>
</feature>
<dbReference type="PANTHER" id="PTHR38593:SF1">
    <property type="entry name" value="BLR2558 PROTEIN"/>
    <property type="match status" value="1"/>
</dbReference>
<feature type="domain" description="DUF4142" evidence="3">
    <location>
        <begin position="49"/>
        <end position="193"/>
    </location>
</feature>
<dbReference type="InterPro" id="IPR025419">
    <property type="entry name" value="DUF4142"/>
</dbReference>
<dbReference type="Pfam" id="PF13628">
    <property type="entry name" value="DUF4142"/>
    <property type="match status" value="1"/>
</dbReference>
<dbReference type="Gene3D" id="1.20.1260.10">
    <property type="match status" value="1"/>
</dbReference>
<gene>
    <name evidence="4" type="ORF">JY651_47595</name>
</gene>
<keyword evidence="2" id="KW-0732">Signal</keyword>
<evidence type="ECO:0000259" key="3">
    <source>
        <dbReference type="Pfam" id="PF13628"/>
    </source>
</evidence>
<accession>A0ABX7NWF3</accession>
<evidence type="ECO:0000313" key="4">
    <source>
        <dbReference type="EMBL" id="QSQ22689.1"/>
    </source>
</evidence>
<name>A0ABX7NWF3_9BACT</name>
<feature type="region of interest" description="Disordered" evidence="1">
    <location>
        <begin position="215"/>
        <end position="242"/>
    </location>
</feature>
<organism evidence="4 5">
    <name type="scientific">Pyxidicoccus parkwayensis</name>
    <dbReference type="NCBI Taxonomy" id="2813578"/>
    <lineage>
        <taxon>Bacteria</taxon>
        <taxon>Pseudomonadati</taxon>
        <taxon>Myxococcota</taxon>
        <taxon>Myxococcia</taxon>
        <taxon>Myxococcales</taxon>
        <taxon>Cystobacterineae</taxon>
        <taxon>Myxococcaceae</taxon>
        <taxon>Pyxidicoccus</taxon>
    </lineage>
</organism>
<dbReference type="Proteomes" id="UP000662747">
    <property type="component" value="Chromosome"/>
</dbReference>
<sequence length="242" mass="25706">MKHTLQGLIVTASLLTGGFALAQSGMANQPTKNEKGTTELKGFMAPTDEKALLERLHHVNQQEVKLGQLAEKNAMSEDVKSFASMMVKDHGAMDQKLMDYAKSKNLKLSDTPTAMNDAEKKMMARDKANMDLLQTLKSSAFDSSYTVTMVGGHDATLGMLMAAKKGMPGATPQLTTMLDETTQKVSAHREQAYTILGKLGTAMGVGGSGMGNMEHGNMEHGSMGHGATKGGSTAPTTPSPQK</sequence>
<protein>
    <submittedName>
        <fullName evidence="4">DUF4142 domain-containing protein</fullName>
    </submittedName>
</protein>
<dbReference type="InterPro" id="IPR012347">
    <property type="entry name" value="Ferritin-like"/>
</dbReference>
<dbReference type="RefSeq" id="WP_206724265.1">
    <property type="nucleotide sequence ID" value="NZ_CP071090.1"/>
</dbReference>
<evidence type="ECO:0000256" key="1">
    <source>
        <dbReference type="SAM" id="MobiDB-lite"/>
    </source>
</evidence>
<proteinExistence type="predicted"/>